<dbReference type="CDD" id="cd09731">
    <property type="entry name" value="Cse2_I-E"/>
    <property type="match status" value="1"/>
</dbReference>
<dbReference type="EMBL" id="FNYH01000006">
    <property type="protein sequence ID" value="SEI65432.1"/>
    <property type="molecule type" value="Genomic_DNA"/>
</dbReference>
<dbReference type="InterPro" id="IPR013382">
    <property type="entry name" value="CRISPR-assoc_prot_Cse2"/>
</dbReference>
<evidence type="ECO:0000313" key="1">
    <source>
        <dbReference type="EMBL" id="SEI65432.1"/>
    </source>
</evidence>
<dbReference type="InterPro" id="IPR038287">
    <property type="entry name" value="Cse2_sf"/>
</dbReference>
<dbReference type="Pfam" id="PF09485">
    <property type="entry name" value="CRISPR_Cse2"/>
    <property type="match status" value="1"/>
</dbReference>
<protein>
    <submittedName>
        <fullName evidence="1">CRISPR system Cascade subunit CasB</fullName>
    </submittedName>
</protein>
<reference evidence="2" key="1">
    <citation type="submission" date="2016-10" db="EMBL/GenBank/DDBJ databases">
        <authorList>
            <person name="Varghese N."/>
            <person name="Submissions S."/>
        </authorList>
    </citation>
    <scope>NUCLEOTIDE SEQUENCE [LARGE SCALE GENOMIC DNA]</scope>
    <source>
        <strain evidence="2">DSM 7165</strain>
    </source>
</reference>
<dbReference type="STRING" id="64971.SAMN05421831_106124"/>
<organism evidence="1 2">
    <name type="scientific">Allopseudospirillum japonicum</name>
    <dbReference type="NCBI Taxonomy" id="64971"/>
    <lineage>
        <taxon>Bacteria</taxon>
        <taxon>Pseudomonadati</taxon>
        <taxon>Pseudomonadota</taxon>
        <taxon>Gammaproteobacteria</taxon>
        <taxon>Oceanospirillales</taxon>
        <taxon>Oceanospirillaceae</taxon>
        <taxon>Allopseudospirillum</taxon>
    </lineage>
</organism>
<accession>A0A1H6SP91</accession>
<proteinExistence type="predicted"/>
<keyword evidence="2" id="KW-1185">Reference proteome</keyword>
<dbReference type="AlphaFoldDB" id="A0A1H6SP91"/>
<evidence type="ECO:0000313" key="2">
    <source>
        <dbReference type="Proteomes" id="UP000242999"/>
    </source>
</evidence>
<gene>
    <name evidence="1" type="ORF">SAMN05421831_106124</name>
</gene>
<dbReference type="Proteomes" id="UP000242999">
    <property type="component" value="Unassembled WGS sequence"/>
</dbReference>
<dbReference type="Gene3D" id="1.10.520.40">
    <property type="entry name" value="CRISPR-associated protein Cse2"/>
    <property type="match status" value="1"/>
</dbReference>
<dbReference type="RefSeq" id="WP_093309542.1">
    <property type="nucleotide sequence ID" value="NZ_FNYH01000006.1"/>
</dbReference>
<dbReference type="NCBIfam" id="TIGR02548">
    <property type="entry name" value="casB_cse2"/>
    <property type="match status" value="1"/>
</dbReference>
<sequence length="185" mass="20492">MEPKPKGEANPQPAVGAAARFVEYVLKRQAEDNGFAAKLRRADNPATEYQSWEILAGFGVDLEKSWQRLPYCTLGAALAKAKPERDGTLGLGAAIAACYEDGAQSDQAKARLRRLLACTSIEELCQILRPVLALIASRGVKLNFSLLLQQLLWFSGQGQERVRTRWAQDFYHRQPEDSTEGADNE</sequence>
<dbReference type="OrthoDB" id="8560528at2"/>
<name>A0A1H6SP91_9GAMM</name>